<proteinExistence type="predicted"/>
<comment type="caution">
    <text evidence="2">The sequence shown here is derived from an EMBL/GenBank/DDBJ whole genome shotgun (WGS) entry which is preliminary data.</text>
</comment>
<name>A0A1G1ZI85_9BACT</name>
<sequence>MKIKALLLSIMMFSSAGFINPIGSEELKSNGFILRSGLYRFSVFTPQAGSWRWFGETKSLAPENVAPSDISGESAIKLRWVVEEVGGVSAAKSIFKLQFSERPDFVGGVSDVTEAELCGPSSFWCYVDKIKPVNHKRNLAVEYEFLIKPASASLNTVYFFRLFDTERNRPIALGDGATFPSITLGSTLVAFSLDGSPSISFGSLDPFKSKEVSQRLTITSKGANGYRLFLFQRQGLLGRSSGAEIAPIAGTNEEPKNWASACADVSRGCYGYHSGDKSLSENSERFARKDTYARLEEKPKEIAFSPFPVAEDKINVIFKAEIGDEQPADTYESSVAYIIVPTF</sequence>
<accession>A0A1G1ZI85</accession>
<evidence type="ECO:0000256" key="1">
    <source>
        <dbReference type="SAM" id="SignalP"/>
    </source>
</evidence>
<organism evidence="2 3">
    <name type="scientific">Candidatus Harrisonbacteria bacterium RIFCSPHIGHO2_12_FULL_48_16</name>
    <dbReference type="NCBI Taxonomy" id="1798405"/>
    <lineage>
        <taxon>Bacteria</taxon>
        <taxon>Candidatus Harrisoniibacteriota</taxon>
    </lineage>
</organism>
<dbReference type="EMBL" id="MHJH01000021">
    <property type="protein sequence ID" value="OGY64328.1"/>
    <property type="molecule type" value="Genomic_DNA"/>
</dbReference>
<gene>
    <name evidence="2" type="ORF">A3E64_00565</name>
</gene>
<reference evidence="2 3" key="1">
    <citation type="journal article" date="2016" name="Nat. Commun.">
        <title>Thousands of microbial genomes shed light on interconnected biogeochemical processes in an aquifer system.</title>
        <authorList>
            <person name="Anantharaman K."/>
            <person name="Brown C.T."/>
            <person name="Hug L.A."/>
            <person name="Sharon I."/>
            <person name="Castelle C.J."/>
            <person name="Probst A.J."/>
            <person name="Thomas B.C."/>
            <person name="Singh A."/>
            <person name="Wilkins M.J."/>
            <person name="Karaoz U."/>
            <person name="Brodie E.L."/>
            <person name="Williams K.H."/>
            <person name="Hubbard S.S."/>
            <person name="Banfield J.F."/>
        </authorList>
    </citation>
    <scope>NUCLEOTIDE SEQUENCE [LARGE SCALE GENOMIC DNA]</scope>
</reference>
<feature type="signal peptide" evidence="1">
    <location>
        <begin position="1"/>
        <end position="19"/>
    </location>
</feature>
<dbReference type="Proteomes" id="UP000177174">
    <property type="component" value="Unassembled WGS sequence"/>
</dbReference>
<feature type="chain" id="PRO_5009581833" evidence="1">
    <location>
        <begin position="20"/>
        <end position="343"/>
    </location>
</feature>
<dbReference type="STRING" id="1798405.A3E64_00565"/>
<evidence type="ECO:0000313" key="2">
    <source>
        <dbReference type="EMBL" id="OGY64328.1"/>
    </source>
</evidence>
<protein>
    <submittedName>
        <fullName evidence="2">Uncharacterized protein</fullName>
    </submittedName>
</protein>
<evidence type="ECO:0000313" key="3">
    <source>
        <dbReference type="Proteomes" id="UP000177174"/>
    </source>
</evidence>
<keyword evidence="1" id="KW-0732">Signal</keyword>
<dbReference type="AlphaFoldDB" id="A0A1G1ZI85"/>